<organism evidence="14 15">
    <name type="scientific">Pseudohongiella spirulinae</name>
    <dbReference type="NCBI Taxonomy" id="1249552"/>
    <lineage>
        <taxon>Bacteria</taxon>
        <taxon>Pseudomonadati</taxon>
        <taxon>Pseudomonadota</taxon>
        <taxon>Gammaproteobacteria</taxon>
        <taxon>Pseudomonadales</taxon>
        <taxon>Pseudohongiellaceae</taxon>
        <taxon>Pseudohongiella</taxon>
    </lineage>
</organism>
<evidence type="ECO:0000256" key="5">
    <source>
        <dbReference type="ARBA" id="ARBA00022692"/>
    </source>
</evidence>
<dbReference type="InterPro" id="IPR010617">
    <property type="entry name" value="TMEM175-like"/>
</dbReference>
<dbReference type="OrthoDB" id="7570568at2"/>
<evidence type="ECO:0000256" key="4">
    <source>
        <dbReference type="ARBA" id="ARBA00022538"/>
    </source>
</evidence>
<comment type="similarity">
    <text evidence="2">Belongs to the TMEM175 family.</text>
</comment>
<evidence type="ECO:0000256" key="2">
    <source>
        <dbReference type="ARBA" id="ARBA00006920"/>
    </source>
</evidence>
<keyword evidence="15" id="KW-1185">Reference proteome</keyword>
<keyword evidence="5 13" id="KW-0812">Transmembrane</keyword>
<feature type="transmembrane region" description="Helical" evidence="13">
    <location>
        <begin position="32"/>
        <end position="49"/>
    </location>
</feature>
<feature type="transmembrane region" description="Helical" evidence="13">
    <location>
        <begin position="104"/>
        <end position="128"/>
    </location>
</feature>
<keyword evidence="10 13" id="KW-0472">Membrane</keyword>
<protein>
    <submittedName>
        <fullName evidence="14">Transglutaminase-like</fullName>
    </submittedName>
</protein>
<dbReference type="RefSeq" id="WP_058021334.1">
    <property type="nucleotide sequence ID" value="NZ_CP013189.1"/>
</dbReference>
<keyword evidence="7" id="KW-0630">Potassium</keyword>
<dbReference type="GO" id="GO:0016020">
    <property type="term" value="C:membrane"/>
    <property type="evidence" value="ECO:0007669"/>
    <property type="project" value="UniProtKB-SubCell"/>
</dbReference>
<dbReference type="GO" id="GO:0015252">
    <property type="term" value="F:proton channel activity"/>
    <property type="evidence" value="ECO:0007669"/>
    <property type="project" value="InterPro"/>
</dbReference>
<proteinExistence type="inferred from homology"/>
<dbReference type="KEGG" id="pspi:PS2015_1167"/>
<dbReference type="Proteomes" id="UP000065641">
    <property type="component" value="Chromosome"/>
</dbReference>
<evidence type="ECO:0000256" key="9">
    <source>
        <dbReference type="ARBA" id="ARBA00023065"/>
    </source>
</evidence>
<name>A0A0S2KCI2_9GAMM</name>
<evidence type="ECO:0000313" key="15">
    <source>
        <dbReference type="Proteomes" id="UP000065641"/>
    </source>
</evidence>
<evidence type="ECO:0000256" key="7">
    <source>
        <dbReference type="ARBA" id="ARBA00022958"/>
    </source>
</evidence>
<sequence>MANVNDSWTEDRLAKLNRHGHFRLRGESMSRLETFVDAAFAFAVTMLVISVDDVPQSYDEFIEALLNTPAFVASFFQVIMFWLGHRAWSRRYGLEDGMALTLSLIIVCGILVIVYPLRVMFAAAVGYFSDGLLPFPFPLEWAHMRAIFAIYGAGFCVMCALIAALYVHAYRRRDWLALNAEERVATRAEIEAWLIPSATGLMGLVLALTAQGEWIVLAGWVYVTLFITLPAHDVLLKLRLQKLAQTSSD</sequence>
<keyword evidence="11" id="KW-0407">Ion channel</keyword>
<evidence type="ECO:0000313" key="14">
    <source>
        <dbReference type="EMBL" id="ALO45827.1"/>
    </source>
</evidence>
<evidence type="ECO:0000256" key="13">
    <source>
        <dbReference type="SAM" id="Phobius"/>
    </source>
</evidence>
<dbReference type="PATRIC" id="fig|1249552.3.peg.1173"/>
<keyword evidence="3" id="KW-0813">Transport</keyword>
<keyword evidence="6" id="KW-0631">Potassium channel</keyword>
<feature type="transmembrane region" description="Helical" evidence="13">
    <location>
        <begin position="148"/>
        <end position="169"/>
    </location>
</feature>
<keyword evidence="8 13" id="KW-1133">Transmembrane helix</keyword>
<accession>A0A0S2KCI2</accession>
<feature type="transmembrane region" description="Helical" evidence="13">
    <location>
        <begin position="190"/>
        <end position="208"/>
    </location>
</feature>
<evidence type="ECO:0000256" key="12">
    <source>
        <dbReference type="ARBA" id="ARBA00034430"/>
    </source>
</evidence>
<evidence type="ECO:0000256" key="10">
    <source>
        <dbReference type="ARBA" id="ARBA00023136"/>
    </source>
</evidence>
<keyword evidence="9" id="KW-0406">Ion transport</keyword>
<dbReference type="GO" id="GO:0005267">
    <property type="term" value="F:potassium channel activity"/>
    <property type="evidence" value="ECO:0007669"/>
    <property type="project" value="UniProtKB-KW"/>
</dbReference>
<feature type="transmembrane region" description="Helical" evidence="13">
    <location>
        <begin position="61"/>
        <end position="83"/>
    </location>
</feature>
<evidence type="ECO:0000256" key="3">
    <source>
        <dbReference type="ARBA" id="ARBA00022448"/>
    </source>
</evidence>
<keyword evidence="4" id="KW-0633">Potassium transport</keyword>
<reference evidence="14 15" key="1">
    <citation type="submission" date="2015-11" db="EMBL/GenBank/DDBJ databases">
        <authorList>
            <person name="Zhang Y."/>
            <person name="Guo Z."/>
        </authorList>
    </citation>
    <scope>NUCLEOTIDE SEQUENCE [LARGE SCALE GENOMIC DNA]</scope>
    <source>
        <strain evidence="14 15">KCTC 32221</strain>
    </source>
</reference>
<dbReference type="STRING" id="1249552.PS2015_1167"/>
<feature type="transmembrane region" description="Helical" evidence="13">
    <location>
        <begin position="214"/>
        <end position="236"/>
    </location>
</feature>
<evidence type="ECO:0000256" key="11">
    <source>
        <dbReference type="ARBA" id="ARBA00023303"/>
    </source>
</evidence>
<comment type="subcellular location">
    <subcellularLocation>
        <location evidence="1">Membrane</location>
        <topology evidence="1">Multi-pass membrane protein</topology>
    </subcellularLocation>
</comment>
<dbReference type="AlphaFoldDB" id="A0A0S2KCI2"/>
<evidence type="ECO:0000256" key="1">
    <source>
        <dbReference type="ARBA" id="ARBA00004141"/>
    </source>
</evidence>
<dbReference type="Pfam" id="PF06736">
    <property type="entry name" value="TMEM175"/>
    <property type="match status" value="1"/>
</dbReference>
<gene>
    <name evidence="14" type="ORF">PS2015_1167</name>
</gene>
<evidence type="ECO:0000256" key="8">
    <source>
        <dbReference type="ARBA" id="ARBA00022989"/>
    </source>
</evidence>
<evidence type="ECO:0000256" key="6">
    <source>
        <dbReference type="ARBA" id="ARBA00022826"/>
    </source>
</evidence>
<dbReference type="EMBL" id="CP013189">
    <property type="protein sequence ID" value="ALO45827.1"/>
    <property type="molecule type" value="Genomic_DNA"/>
</dbReference>
<comment type="catalytic activity">
    <reaction evidence="12">
        <text>K(+)(in) = K(+)(out)</text>
        <dbReference type="Rhea" id="RHEA:29463"/>
        <dbReference type="ChEBI" id="CHEBI:29103"/>
    </reaction>
</comment>